<proteinExistence type="predicted"/>
<keyword evidence="2" id="KW-1185">Reference proteome</keyword>
<name>A0A2Z6SR16_9GLOM</name>
<sequence>MTSCKLDKFLGSVTKTDALRERRISMSINVKQSGDRIINPSAISPLSQLQQQRGSRLAIFRNLNGG</sequence>
<reference evidence="1 2" key="1">
    <citation type="submission" date="2017-11" db="EMBL/GenBank/DDBJ databases">
        <title>The genome of Rhizophagus clarus HR1 reveals common genetic basis of auxotrophy among arbuscular mycorrhizal fungi.</title>
        <authorList>
            <person name="Kobayashi Y."/>
        </authorList>
    </citation>
    <scope>NUCLEOTIDE SEQUENCE [LARGE SCALE GENOMIC DNA]</scope>
    <source>
        <strain evidence="1 2">HR1</strain>
    </source>
</reference>
<comment type="caution">
    <text evidence="1">The sequence shown here is derived from an EMBL/GenBank/DDBJ whole genome shotgun (WGS) entry which is preliminary data.</text>
</comment>
<protein>
    <submittedName>
        <fullName evidence="1">Uncharacterized protein</fullName>
    </submittedName>
</protein>
<evidence type="ECO:0000313" key="2">
    <source>
        <dbReference type="Proteomes" id="UP000247702"/>
    </source>
</evidence>
<organism evidence="1 2">
    <name type="scientific">Rhizophagus clarus</name>
    <dbReference type="NCBI Taxonomy" id="94130"/>
    <lineage>
        <taxon>Eukaryota</taxon>
        <taxon>Fungi</taxon>
        <taxon>Fungi incertae sedis</taxon>
        <taxon>Mucoromycota</taxon>
        <taxon>Glomeromycotina</taxon>
        <taxon>Glomeromycetes</taxon>
        <taxon>Glomerales</taxon>
        <taxon>Glomeraceae</taxon>
        <taxon>Rhizophagus</taxon>
    </lineage>
</organism>
<dbReference type="Proteomes" id="UP000247702">
    <property type="component" value="Unassembled WGS sequence"/>
</dbReference>
<dbReference type="STRING" id="94130.A0A2Z6SR16"/>
<dbReference type="AlphaFoldDB" id="A0A2Z6SR16"/>
<evidence type="ECO:0000313" key="1">
    <source>
        <dbReference type="EMBL" id="GBC10429.1"/>
    </source>
</evidence>
<gene>
    <name evidence="1" type="ORF">RclHR1_09620002</name>
</gene>
<accession>A0A2Z6SR16</accession>
<dbReference type="EMBL" id="BEXD01004384">
    <property type="protein sequence ID" value="GBC10429.1"/>
    <property type="molecule type" value="Genomic_DNA"/>
</dbReference>